<dbReference type="EMBL" id="JAIFTX010000001">
    <property type="protein sequence ID" value="MBX7289540.1"/>
    <property type="molecule type" value="Genomic_DNA"/>
</dbReference>
<name>A0ABD4REI6_9CLOT</name>
<evidence type="ECO:0000313" key="2">
    <source>
        <dbReference type="Proteomes" id="UP000775179"/>
    </source>
</evidence>
<sequence>MKFDKLDLHSPVKVMLEAEEAFKENYSEFDDMINGRVHEVFKVAIKDEDFLKIAVFNNDYLNISPVDTFLSYYSKKLPKLSERKLLFVNSLFKNLFKFVLKNEFKEVNYSIINKTEIAR</sequence>
<evidence type="ECO:0000313" key="1">
    <source>
        <dbReference type="EMBL" id="MBX7289540.1"/>
    </source>
</evidence>
<comment type="caution">
    <text evidence="1">The sequence shown here is derived from an EMBL/GenBank/DDBJ whole genome shotgun (WGS) entry which is preliminary data.</text>
</comment>
<dbReference type="Proteomes" id="UP000775179">
    <property type="component" value="Unassembled WGS sequence"/>
</dbReference>
<dbReference type="AlphaFoldDB" id="A0ABD4REI6"/>
<accession>A0ABD4REI6</accession>
<dbReference type="RefSeq" id="WP_021875715.1">
    <property type="nucleotide sequence ID" value="NZ_CP018624.1"/>
</dbReference>
<protein>
    <submittedName>
        <fullName evidence="1">Uncharacterized protein</fullName>
    </submittedName>
</protein>
<proteinExistence type="predicted"/>
<organism evidence="1 2">
    <name type="scientific">Clostridium chauvoei</name>
    <dbReference type="NCBI Taxonomy" id="46867"/>
    <lineage>
        <taxon>Bacteria</taxon>
        <taxon>Bacillati</taxon>
        <taxon>Bacillota</taxon>
        <taxon>Clostridia</taxon>
        <taxon>Eubacteriales</taxon>
        <taxon>Clostridiaceae</taxon>
        <taxon>Clostridium</taxon>
    </lineage>
</organism>
<reference evidence="1 2" key="1">
    <citation type="submission" date="2021-08" db="EMBL/GenBank/DDBJ databases">
        <title>Genome sequence analysis of Clostridium chauvoei strains of European origin and evaluation of typing options for outbreak investigations.</title>
        <authorList>
            <person name="Abdel-Glil M."/>
            <person name="Thomas P."/>
            <person name="Seyboldt C."/>
        </authorList>
    </citation>
    <scope>NUCLEOTIDE SEQUENCE [LARGE SCALE GENOMIC DNA]</scope>
    <source>
        <strain evidence="1 2">S0260-09</strain>
    </source>
</reference>
<gene>
    <name evidence="1" type="ORF">K4H94_00545</name>
</gene>
<dbReference type="GeneID" id="66301725"/>
<dbReference type="KEGG" id="cchv:BTM20_07570"/>